<evidence type="ECO:0000313" key="2">
    <source>
        <dbReference type="EMBL" id="TKK65398.1"/>
    </source>
</evidence>
<accession>A0A4U3KSQ0</accession>
<evidence type="ECO:0000313" key="3">
    <source>
        <dbReference type="Proteomes" id="UP000305848"/>
    </source>
</evidence>
<proteinExistence type="predicted"/>
<comment type="caution">
    <text evidence="2">The sequence shown here is derived from an EMBL/GenBank/DDBJ whole genome shotgun (WGS) entry which is preliminary data.</text>
</comment>
<dbReference type="EMBL" id="SZQL01000021">
    <property type="protein sequence ID" value="TKK65398.1"/>
    <property type="molecule type" value="Genomic_DNA"/>
</dbReference>
<keyword evidence="3" id="KW-1185">Reference proteome</keyword>
<dbReference type="AlphaFoldDB" id="A0A4U3KSQ0"/>
<evidence type="ECO:0000259" key="1">
    <source>
        <dbReference type="PROSITE" id="PS50024"/>
    </source>
</evidence>
<name>A0A4U3KSQ0_9BACT</name>
<feature type="domain" description="SEA" evidence="1">
    <location>
        <begin position="82"/>
        <end position="128"/>
    </location>
</feature>
<sequence>MSFTTGGGQIPPEFNTFQDTLLVVSHSENWGYNHYLKKNFRENYTGPYKIISSKEIENYPVDEYRYIFDNSLSYTTTRYHYSTTPTSATFTITDRKLEKDYTTPSSSKYSKLMRAYIKALEENRKKSM</sequence>
<dbReference type="RefSeq" id="WP_137263596.1">
    <property type="nucleotide sequence ID" value="NZ_SZQL01000021.1"/>
</dbReference>
<dbReference type="InterPro" id="IPR000082">
    <property type="entry name" value="SEA_dom"/>
</dbReference>
<dbReference type="Proteomes" id="UP000305848">
    <property type="component" value="Unassembled WGS sequence"/>
</dbReference>
<organism evidence="2 3">
    <name type="scientific">Ilyomonas limi</name>
    <dbReference type="NCBI Taxonomy" id="2575867"/>
    <lineage>
        <taxon>Bacteria</taxon>
        <taxon>Pseudomonadati</taxon>
        <taxon>Bacteroidota</taxon>
        <taxon>Chitinophagia</taxon>
        <taxon>Chitinophagales</taxon>
        <taxon>Chitinophagaceae</taxon>
        <taxon>Ilyomonas</taxon>
    </lineage>
</organism>
<dbReference type="PROSITE" id="PS50024">
    <property type="entry name" value="SEA"/>
    <property type="match status" value="1"/>
</dbReference>
<reference evidence="2 3" key="1">
    <citation type="submission" date="2019-05" db="EMBL/GenBank/DDBJ databases">
        <title>Panacibacter sp. strain 17mud1-8 Genome sequencing and assembly.</title>
        <authorList>
            <person name="Chhetri G."/>
        </authorList>
    </citation>
    <scope>NUCLEOTIDE SEQUENCE [LARGE SCALE GENOMIC DNA]</scope>
    <source>
        <strain evidence="2 3">17mud1-8</strain>
    </source>
</reference>
<gene>
    <name evidence="2" type="ORF">FC093_20015</name>
</gene>
<protein>
    <recommendedName>
        <fullName evidence="1">SEA domain-containing protein</fullName>
    </recommendedName>
</protein>